<dbReference type="GO" id="GO:0043190">
    <property type="term" value="C:ATP-binding cassette (ABC) transporter complex"/>
    <property type="evidence" value="ECO:0007669"/>
    <property type="project" value="InterPro"/>
</dbReference>
<dbReference type="PIRSF" id="PIRSF002741">
    <property type="entry name" value="MppA"/>
    <property type="match status" value="1"/>
</dbReference>
<gene>
    <name evidence="5" type="ORF">ETSY2_45985</name>
</gene>
<dbReference type="Gene3D" id="3.40.190.10">
    <property type="entry name" value="Periplasmic binding protein-like II"/>
    <property type="match status" value="1"/>
</dbReference>
<evidence type="ECO:0000256" key="3">
    <source>
        <dbReference type="ARBA" id="ARBA00022729"/>
    </source>
</evidence>
<dbReference type="Pfam" id="PF00496">
    <property type="entry name" value="SBP_bac_5"/>
    <property type="match status" value="1"/>
</dbReference>
<dbReference type="EMBL" id="AZHX01002152">
    <property type="protein sequence ID" value="ETW96692.1"/>
    <property type="molecule type" value="Genomic_DNA"/>
</dbReference>
<comment type="similarity">
    <text evidence="1">Belongs to the bacterial solute-binding protein 5 family.</text>
</comment>
<reference evidence="5 6" key="1">
    <citation type="journal article" date="2014" name="Nature">
        <title>An environmental bacterial taxon with a large and distinct metabolic repertoire.</title>
        <authorList>
            <person name="Wilson M.C."/>
            <person name="Mori T."/>
            <person name="Ruckert C."/>
            <person name="Uria A.R."/>
            <person name="Helf M.J."/>
            <person name="Takada K."/>
            <person name="Gernert C."/>
            <person name="Steffens U.A."/>
            <person name="Heycke N."/>
            <person name="Schmitt S."/>
            <person name="Rinke C."/>
            <person name="Helfrich E.J."/>
            <person name="Brachmann A.O."/>
            <person name="Gurgui C."/>
            <person name="Wakimoto T."/>
            <person name="Kracht M."/>
            <person name="Crusemann M."/>
            <person name="Hentschel U."/>
            <person name="Abe I."/>
            <person name="Matsunaga S."/>
            <person name="Kalinowski J."/>
            <person name="Takeyama H."/>
            <person name="Piel J."/>
        </authorList>
    </citation>
    <scope>NUCLEOTIDE SEQUENCE [LARGE SCALE GENOMIC DNA]</scope>
    <source>
        <strain evidence="6">TSY2</strain>
    </source>
</reference>
<evidence type="ECO:0000256" key="1">
    <source>
        <dbReference type="ARBA" id="ARBA00005695"/>
    </source>
</evidence>
<accession>W4LFA9</accession>
<evidence type="ECO:0000313" key="6">
    <source>
        <dbReference type="Proteomes" id="UP000019140"/>
    </source>
</evidence>
<keyword evidence="3" id="KW-0732">Signal</keyword>
<organism evidence="5 6">
    <name type="scientific">Candidatus Entotheonella gemina</name>
    <dbReference type="NCBI Taxonomy" id="1429439"/>
    <lineage>
        <taxon>Bacteria</taxon>
        <taxon>Pseudomonadati</taxon>
        <taxon>Nitrospinota/Tectimicrobiota group</taxon>
        <taxon>Candidatus Tectimicrobiota</taxon>
        <taxon>Candidatus Entotheonellia</taxon>
        <taxon>Candidatus Entotheonellales</taxon>
        <taxon>Candidatus Entotheonellaceae</taxon>
        <taxon>Candidatus Entotheonella</taxon>
    </lineage>
</organism>
<dbReference type="HOGENOM" id="CLU_017028_7_3_7"/>
<dbReference type="GO" id="GO:0015833">
    <property type="term" value="P:peptide transport"/>
    <property type="evidence" value="ECO:0007669"/>
    <property type="project" value="TreeGrafter"/>
</dbReference>
<dbReference type="InterPro" id="IPR030678">
    <property type="entry name" value="Peptide/Ni-bd"/>
</dbReference>
<evidence type="ECO:0000259" key="4">
    <source>
        <dbReference type="Pfam" id="PF00496"/>
    </source>
</evidence>
<proteinExistence type="inferred from homology"/>
<comment type="caution">
    <text evidence="5">The sequence shown here is derived from an EMBL/GenBank/DDBJ whole genome shotgun (WGS) entry which is preliminary data.</text>
</comment>
<dbReference type="Proteomes" id="UP000019140">
    <property type="component" value="Unassembled WGS sequence"/>
</dbReference>
<dbReference type="AlphaFoldDB" id="W4LFA9"/>
<keyword evidence="2" id="KW-0813">Transport</keyword>
<dbReference type="InterPro" id="IPR039424">
    <property type="entry name" value="SBP_5"/>
</dbReference>
<dbReference type="PROSITE" id="PS51318">
    <property type="entry name" value="TAT"/>
    <property type="match status" value="1"/>
</dbReference>
<dbReference type="PATRIC" id="fig|1429439.4.peg.7662"/>
<dbReference type="InterPro" id="IPR006311">
    <property type="entry name" value="TAT_signal"/>
</dbReference>
<protein>
    <recommendedName>
        <fullName evidence="4">Solute-binding protein family 5 domain-containing protein</fullName>
    </recommendedName>
</protein>
<dbReference type="InterPro" id="IPR000914">
    <property type="entry name" value="SBP_5_dom"/>
</dbReference>
<sequence>MDRPARLHGDRVCGLTRRDVMQYGTSFGLGAAALTTASVPSTAAAASKRGGHAVVLNYAFPESWDPHLAGTLAVNAVTSPIYNQVVEFDPLQPDNVIGDLAKSWEVQDNGATYIFHLHDNITWHDGKPLTAEDVAFSINRMIEPGQPRPRVGLLRPMTKSAVALDRNTVKVSLKYPSPSFLQFLAVDYMKIVPKHIVEAGTDINKWQNIVGSGPFKIKSVRRGDSIRFERNPNYFKPGLPYLDSLTLISMSDAGTAAAAFRAGKIHMTTGFTTIQVEDVLRLADVLKDKYTLTWQGATGASYIFGNVELQPWRDPRVLKALRLATDLDEMQKAFGAGMYQLGAPFPVGSWYGHSDGELRELPGYRQPKDQDIADAKALLKAVGYDPPSKLGKRVLTTIPVGLFPDQAQLWVAQMRRNLDLTIDIKLVDTPTAVAAYIKGDLDLGIGGYGFNIYDPDDYVNAVYGPGSRNWSRWKHPEFQALLKQQSKESDADKRKALLRQMETFLLTEECPYITLVWGRLFYFFSNQVRTEAGDFVTPPTIQTVLKQEHWWLET</sequence>
<dbReference type="PANTHER" id="PTHR30290">
    <property type="entry name" value="PERIPLASMIC BINDING COMPONENT OF ABC TRANSPORTER"/>
    <property type="match status" value="1"/>
</dbReference>
<dbReference type="PANTHER" id="PTHR30290:SF9">
    <property type="entry name" value="OLIGOPEPTIDE-BINDING PROTEIN APPA"/>
    <property type="match status" value="1"/>
</dbReference>
<dbReference type="Gene3D" id="3.10.105.10">
    <property type="entry name" value="Dipeptide-binding Protein, Domain 3"/>
    <property type="match status" value="1"/>
</dbReference>
<dbReference type="SUPFAM" id="SSF53850">
    <property type="entry name" value="Periplasmic binding protein-like II"/>
    <property type="match status" value="1"/>
</dbReference>
<dbReference type="GO" id="GO:0030288">
    <property type="term" value="C:outer membrane-bounded periplasmic space"/>
    <property type="evidence" value="ECO:0007669"/>
    <property type="project" value="UniProtKB-ARBA"/>
</dbReference>
<evidence type="ECO:0000313" key="5">
    <source>
        <dbReference type="EMBL" id="ETW96692.1"/>
    </source>
</evidence>
<evidence type="ECO:0000256" key="2">
    <source>
        <dbReference type="ARBA" id="ARBA00022448"/>
    </source>
</evidence>
<name>W4LFA9_9BACT</name>
<dbReference type="GO" id="GO:1904680">
    <property type="term" value="F:peptide transmembrane transporter activity"/>
    <property type="evidence" value="ECO:0007669"/>
    <property type="project" value="TreeGrafter"/>
</dbReference>
<feature type="domain" description="Solute-binding protein family 5" evidence="4">
    <location>
        <begin position="96"/>
        <end position="467"/>
    </location>
</feature>
<keyword evidence="6" id="KW-1185">Reference proteome</keyword>
<dbReference type="CDD" id="cd00995">
    <property type="entry name" value="PBP2_NikA_DppA_OppA_like"/>
    <property type="match status" value="1"/>
</dbReference>